<dbReference type="Proteomes" id="UP000316628">
    <property type="component" value="Unassembled WGS sequence"/>
</dbReference>
<keyword evidence="2" id="KW-1185">Reference proteome</keyword>
<accession>A0A543JQ10</accession>
<dbReference type="EMBL" id="VFPP01000001">
    <property type="protein sequence ID" value="TQM84926.1"/>
    <property type="molecule type" value="Genomic_DNA"/>
</dbReference>
<gene>
    <name evidence="1" type="ORF">FHX81_7391</name>
</gene>
<sequence length="367" mass="39611">MRSPRAVLEDTDWDSLSHAYDSAGDVPERLVGLLSEDADVCGDVLAYLDAVILHQGTICSATAPVALFVAGVLDDPRVLIRCESALPWDERERPLRASLLEWLGDVAASAAYEDEDEDEYDEEDDGWVRAVEACRAVRPELYARVVPFLDDGDTAVRQAAIGAVTHLVSAPDLADRRGALAGRLVAAARHATPVERAGVALTAGSWGVVAPSLLADDHPGVRACAALGEALDGDRAALDEVRSALRDPRAADSWFPENPPQLDGRVRFALVEALLRRTTAFEEVVDAAVAVARMTNSYTVDRDWGPLLVRAFPGGFDPERALTGAQRRFLAAVVDNDECWEGVSNPVLWFRRAGLPSDRDGLRALLA</sequence>
<dbReference type="SUPFAM" id="SSF48371">
    <property type="entry name" value="ARM repeat"/>
    <property type="match status" value="1"/>
</dbReference>
<comment type="caution">
    <text evidence="1">The sequence shown here is derived from an EMBL/GenBank/DDBJ whole genome shotgun (WGS) entry which is preliminary data.</text>
</comment>
<proteinExistence type="predicted"/>
<evidence type="ECO:0000313" key="2">
    <source>
        <dbReference type="Proteomes" id="UP000316628"/>
    </source>
</evidence>
<reference evidence="1 2" key="1">
    <citation type="submission" date="2019-06" db="EMBL/GenBank/DDBJ databases">
        <title>Sequencing the genomes of 1000 actinobacteria strains.</title>
        <authorList>
            <person name="Klenk H.-P."/>
        </authorList>
    </citation>
    <scope>NUCLEOTIDE SEQUENCE [LARGE SCALE GENOMIC DNA]</scope>
    <source>
        <strain evidence="1 2">DSM 45456</strain>
    </source>
</reference>
<organism evidence="1 2">
    <name type="scientific">Saccharothrix saharensis</name>
    <dbReference type="NCBI Taxonomy" id="571190"/>
    <lineage>
        <taxon>Bacteria</taxon>
        <taxon>Bacillati</taxon>
        <taxon>Actinomycetota</taxon>
        <taxon>Actinomycetes</taxon>
        <taxon>Pseudonocardiales</taxon>
        <taxon>Pseudonocardiaceae</taxon>
        <taxon>Saccharothrix</taxon>
    </lineage>
</organism>
<evidence type="ECO:0000313" key="1">
    <source>
        <dbReference type="EMBL" id="TQM84926.1"/>
    </source>
</evidence>
<dbReference type="RefSeq" id="WP_141983046.1">
    <property type="nucleotide sequence ID" value="NZ_VFPP01000001.1"/>
</dbReference>
<protein>
    <recommendedName>
        <fullName evidence="3">HEAT repeat protein</fullName>
    </recommendedName>
</protein>
<name>A0A543JQ10_9PSEU</name>
<dbReference type="OrthoDB" id="292843at2"/>
<dbReference type="InterPro" id="IPR016024">
    <property type="entry name" value="ARM-type_fold"/>
</dbReference>
<dbReference type="AlphaFoldDB" id="A0A543JQ10"/>
<evidence type="ECO:0008006" key="3">
    <source>
        <dbReference type="Google" id="ProtNLM"/>
    </source>
</evidence>